<dbReference type="SUPFAM" id="SSF140453">
    <property type="entry name" value="EsxAB dimer-like"/>
    <property type="match status" value="1"/>
</dbReference>
<organism evidence="1 2">
    <name type="scientific">Mycolicibacterium obuense</name>
    <dbReference type="NCBI Taxonomy" id="1807"/>
    <lineage>
        <taxon>Bacteria</taxon>
        <taxon>Bacillati</taxon>
        <taxon>Actinomycetota</taxon>
        <taxon>Actinomycetes</taxon>
        <taxon>Mycobacteriales</taxon>
        <taxon>Mycobacteriaceae</taxon>
        <taxon>Mycolicibacterium</taxon>
    </lineage>
</organism>
<dbReference type="RefSeq" id="WP_046364545.1">
    <property type="nucleotide sequence ID" value="NZ_LAUZ02000069.1"/>
</dbReference>
<gene>
    <name evidence="1" type="ORF">WN67_18785</name>
</gene>
<dbReference type="PATRIC" id="fig|1807.13.peg.4658"/>
<sequence length="101" mass="10687">MTISGDMELMETTQQGLFEKQDRLQSMVQQLGSALEAVAPGFKGAGQAALMRVGEDLQTMGNQQALMQEEHGQKMGVSKTSLQEGDEDAAAGLSAIDALSL</sequence>
<dbReference type="AlphaFoldDB" id="A0A0M2K0K2"/>
<dbReference type="InterPro" id="IPR036689">
    <property type="entry name" value="ESAT-6-like_sf"/>
</dbReference>
<dbReference type="Proteomes" id="UP000034150">
    <property type="component" value="Unassembled WGS sequence"/>
</dbReference>
<dbReference type="EMBL" id="LAUZ02000069">
    <property type="protein sequence ID" value="KKF00437.1"/>
    <property type="molecule type" value="Genomic_DNA"/>
</dbReference>
<evidence type="ECO:0000313" key="2">
    <source>
        <dbReference type="Proteomes" id="UP000034150"/>
    </source>
</evidence>
<reference evidence="1 2" key="1">
    <citation type="journal article" date="2015" name="Genome Announc.">
        <title>Draft Genome Sequence of Mycobacterium obuense Strain UC1, Isolated from Patient Sputum.</title>
        <authorList>
            <person name="Greninger A.L."/>
            <person name="Cunningham G."/>
            <person name="Hsu E.D."/>
            <person name="Yu J.M."/>
            <person name="Chiu C.Y."/>
            <person name="Miller S."/>
        </authorList>
    </citation>
    <scope>NUCLEOTIDE SEQUENCE [LARGE SCALE GENOMIC DNA]</scope>
    <source>
        <strain evidence="1 2">UC1</strain>
    </source>
</reference>
<name>A0A0M2K0K2_9MYCO</name>
<accession>A0A0M2K0K2</accession>
<evidence type="ECO:0000313" key="1">
    <source>
        <dbReference type="EMBL" id="KKF00437.1"/>
    </source>
</evidence>
<protein>
    <submittedName>
        <fullName evidence="1">Uncharacterized protein</fullName>
    </submittedName>
</protein>
<dbReference type="OrthoDB" id="4743016at2"/>
<keyword evidence="2" id="KW-1185">Reference proteome</keyword>
<proteinExistence type="predicted"/>
<comment type="caution">
    <text evidence="1">The sequence shown here is derived from an EMBL/GenBank/DDBJ whole genome shotgun (WGS) entry which is preliminary data.</text>
</comment>